<evidence type="ECO:0000256" key="2">
    <source>
        <dbReference type="ARBA" id="ARBA00023043"/>
    </source>
</evidence>
<dbReference type="RefSeq" id="WP_090663658.1">
    <property type="nucleotide sequence ID" value="NZ_FMZX01000007.1"/>
</dbReference>
<dbReference type="SUPFAM" id="SSF48403">
    <property type="entry name" value="Ankyrin repeat"/>
    <property type="match status" value="1"/>
</dbReference>
<gene>
    <name evidence="4" type="ORF">SAMN04487779_100747</name>
</gene>
<dbReference type="PROSITE" id="PS50297">
    <property type="entry name" value="ANK_REP_REGION"/>
    <property type="match status" value="1"/>
</dbReference>
<name>A0A1G6U4H6_9PROT</name>
<dbReference type="InterPro" id="IPR036770">
    <property type="entry name" value="Ankyrin_rpt-contain_sf"/>
</dbReference>
<dbReference type="STRING" id="938405.SAMN02927895_00145"/>
<reference evidence="4 5" key="1">
    <citation type="submission" date="2016-10" db="EMBL/GenBank/DDBJ databases">
        <authorList>
            <person name="de Groot N.N."/>
        </authorList>
    </citation>
    <scope>NUCLEOTIDE SEQUENCE [LARGE SCALE GENOMIC DNA]</scope>
    <source>
        <strain evidence="4 5">CPCC 100156</strain>
    </source>
</reference>
<evidence type="ECO:0000313" key="4">
    <source>
        <dbReference type="EMBL" id="SDD36290.1"/>
    </source>
</evidence>
<dbReference type="InterPro" id="IPR050776">
    <property type="entry name" value="Ank_Repeat/CDKN_Inhibitor"/>
</dbReference>
<dbReference type="PANTHER" id="PTHR24201:SF2">
    <property type="entry name" value="ANKYRIN REPEAT DOMAIN-CONTAINING PROTEIN 42"/>
    <property type="match status" value="1"/>
</dbReference>
<keyword evidence="1" id="KW-0677">Repeat</keyword>
<evidence type="ECO:0000256" key="1">
    <source>
        <dbReference type="ARBA" id="ARBA00022737"/>
    </source>
</evidence>
<keyword evidence="5" id="KW-1185">Reference proteome</keyword>
<keyword evidence="2 3" id="KW-0040">ANK repeat</keyword>
<evidence type="ECO:0000313" key="5">
    <source>
        <dbReference type="Proteomes" id="UP000198925"/>
    </source>
</evidence>
<feature type="repeat" description="ANK" evidence="3">
    <location>
        <begin position="71"/>
        <end position="103"/>
    </location>
</feature>
<dbReference type="Proteomes" id="UP000198925">
    <property type="component" value="Unassembled WGS sequence"/>
</dbReference>
<dbReference type="Gene3D" id="1.25.40.20">
    <property type="entry name" value="Ankyrin repeat-containing domain"/>
    <property type="match status" value="1"/>
</dbReference>
<dbReference type="PROSITE" id="PS50088">
    <property type="entry name" value="ANK_REPEAT"/>
    <property type="match status" value="2"/>
</dbReference>
<organism evidence="4 5">
    <name type="scientific">Belnapia rosea</name>
    <dbReference type="NCBI Taxonomy" id="938405"/>
    <lineage>
        <taxon>Bacteria</taxon>
        <taxon>Pseudomonadati</taxon>
        <taxon>Pseudomonadota</taxon>
        <taxon>Alphaproteobacteria</taxon>
        <taxon>Acetobacterales</taxon>
        <taxon>Roseomonadaceae</taxon>
        <taxon>Belnapia</taxon>
    </lineage>
</organism>
<feature type="repeat" description="ANK" evidence="3">
    <location>
        <begin position="36"/>
        <end position="68"/>
    </location>
</feature>
<dbReference type="AlphaFoldDB" id="A0A1G6U4H6"/>
<dbReference type="PANTHER" id="PTHR24201">
    <property type="entry name" value="ANK_REP_REGION DOMAIN-CONTAINING PROTEIN"/>
    <property type="match status" value="1"/>
</dbReference>
<protein>
    <submittedName>
        <fullName evidence="4">Ankyrin repeat-containing protein</fullName>
    </submittedName>
</protein>
<evidence type="ECO:0000256" key="3">
    <source>
        <dbReference type="PROSITE-ProRule" id="PRU00023"/>
    </source>
</evidence>
<dbReference type="SMART" id="SM00248">
    <property type="entry name" value="ANK"/>
    <property type="match status" value="3"/>
</dbReference>
<dbReference type="InterPro" id="IPR002110">
    <property type="entry name" value="Ankyrin_rpt"/>
</dbReference>
<sequence>MTERDEFLAAVGRGDAAAVAGLLSADPDLAAPRGGHPDDPVALAARLGHLDVLRLLLEGGAQAAPEGDPREAPTALMEAASAGHQEAVALLLEFGADPALRDREGRTAADYATEAGHSDLASRLYTDAETERLIW</sequence>
<dbReference type="EMBL" id="FMZX01000007">
    <property type="protein sequence ID" value="SDD36290.1"/>
    <property type="molecule type" value="Genomic_DNA"/>
</dbReference>
<proteinExistence type="predicted"/>
<dbReference type="Pfam" id="PF12796">
    <property type="entry name" value="Ank_2"/>
    <property type="match status" value="1"/>
</dbReference>
<accession>A0A1G6U4H6</accession>